<evidence type="ECO:0000256" key="1">
    <source>
        <dbReference type="SAM" id="MobiDB-lite"/>
    </source>
</evidence>
<dbReference type="EMBL" id="KQ415931">
    <property type="protein sequence ID" value="KOF99611.1"/>
    <property type="molecule type" value="Genomic_DNA"/>
</dbReference>
<protein>
    <submittedName>
        <fullName evidence="2">Uncharacterized protein</fullName>
    </submittedName>
</protein>
<evidence type="ECO:0000313" key="2">
    <source>
        <dbReference type="EMBL" id="KOF99611.1"/>
    </source>
</evidence>
<accession>A0A0L8IDR7</accession>
<dbReference type="AlphaFoldDB" id="A0A0L8IDR7"/>
<feature type="compositionally biased region" description="Low complexity" evidence="1">
    <location>
        <begin position="9"/>
        <end position="43"/>
    </location>
</feature>
<sequence>QHYNRNPLTNTTNANHTPCTTTNYTNNKIITGNPNRNNTNMNNAKAYTQTTNNNKNNRNTNTDKLILNKINNINITNNTKYANKSQNNSTYKNNSINLYIVINETKVTQPTNMYPINSKKLGL</sequence>
<proteinExistence type="predicted"/>
<reference evidence="2" key="1">
    <citation type="submission" date="2015-07" db="EMBL/GenBank/DDBJ databases">
        <title>MeaNS - Measles Nucleotide Surveillance Program.</title>
        <authorList>
            <person name="Tran T."/>
            <person name="Druce J."/>
        </authorList>
    </citation>
    <scope>NUCLEOTIDE SEQUENCE</scope>
    <source>
        <strain evidence="2">UCB-OBI-ISO-001</strain>
        <tissue evidence="2">Gonad</tissue>
    </source>
</reference>
<gene>
    <name evidence="2" type="ORF">OCBIM_22014463mg</name>
</gene>
<feature type="region of interest" description="Disordered" evidence="1">
    <location>
        <begin position="1"/>
        <end position="43"/>
    </location>
</feature>
<feature type="non-terminal residue" evidence="2">
    <location>
        <position position="1"/>
    </location>
</feature>
<name>A0A0L8IDR7_OCTBM</name>
<organism evidence="2">
    <name type="scientific">Octopus bimaculoides</name>
    <name type="common">California two-spotted octopus</name>
    <dbReference type="NCBI Taxonomy" id="37653"/>
    <lineage>
        <taxon>Eukaryota</taxon>
        <taxon>Metazoa</taxon>
        <taxon>Spiralia</taxon>
        <taxon>Lophotrochozoa</taxon>
        <taxon>Mollusca</taxon>
        <taxon>Cephalopoda</taxon>
        <taxon>Coleoidea</taxon>
        <taxon>Octopodiformes</taxon>
        <taxon>Octopoda</taxon>
        <taxon>Incirrata</taxon>
        <taxon>Octopodidae</taxon>
        <taxon>Octopus</taxon>
    </lineage>
</organism>